<organism evidence="4 5">
    <name type="scientific">Nocardia huaxiensis</name>
    <dbReference type="NCBI Taxonomy" id="2755382"/>
    <lineage>
        <taxon>Bacteria</taxon>
        <taxon>Bacillati</taxon>
        <taxon>Actinomycetota</taxon>
        <taxon>Actinomycetes</taxon>
        <taxon>Mycobacteriales</taxon>
        <taxon>Nocardiaceae</taxon>
        <taxon>Nocardia</taxon>
    </lineage>
</organism>
<dbReference type="Proteomes" id="UP000515512">
    <property type="component" value="Chromosome"/>
</dbReference>
<dbReference type="EMBL" id="CP059399">
    <property type="protein sequence ID" value="QLY32343.1"/>
    <property type="molecule type" value="Genomic_DNA"/>
</dbReference>
<evidence type="ECO:0000256" key="2">
    <source>
        <dbReference type="ARBA" id="ARBA00023136"/>
    </source>
</evidence>
<feature type="region of interest" description="Disordered" evidence="3">
    <location>
        <begin position="1"/>
        <end position="74"/>
    </location>
</feature>
<dbReference type="PANTHER" id="PTHR37042:SF4">
    <property type="entry name" value="OUTER MEMBRANE PROTEIN RV1973"/>
    <property type="match status" value="1"/>
</dbReference>
<evidence type="ECO:0000313" key="5">
    <source>
        <dbReference type="Proteomes" id="UP000515512"/>
    </source>
</evidence>
<dbReference type="GO" id="GO:0016020">
    <property type="term" value="C:membrane"/>
    <property type="evidence" value="ECO:0007669"/>
    <property type="project" value="UniProtKB-SubCell"/>
</dbReference>
<evidence type="ECO:0000313" key="4">
    <source>
        <dbReference type="EMBL" id="QLY32343.1"/>
    </source>
</evidence>
<reference evidence="4 5" key="1">
    <citation type="submission" date="2020-07" db="EMBL/GenBank/DDBJ databases">
        <authorList>
            <person name="Zhuang K."/>
            <person name="Ran Y."/>
        </authorList>
    </citation>
    <scope>NUCLEOTIDE SEQUENCE [LARGE SCALE GENOMIC DNA]</scope>
    <source>
        <strain evidence="4 5">WCH-YHL-001</strain>
    </source>
</reference>
<dbReference type="RefSeq" id="WP_181583511.1">
    <property type="nucleotide sequence ID" value="NZ_CP059399.1"/>
</dbReference>
<protein>
    <recommendedName>
        <fullName evidence="6">Mce-associated membrane protein</fullName>
    </recommendedName>
</protein>
<evidence type="ECO:0000256" key="3">
    <source>
        <dbReference type="SAM" id="MobiDB-lite"/>
    </source>
</evidence>
<name>A0A7D6ZPR5_9NOCA</name>
<dbReference type="AlphaFoldDB" id="A0A7D6ZPR5"/>
<gene>
    <name evidence="4" type="ORF">H0264_08850</name>
</gene>
<sequence>MANRRPVNRVSPKRRPAAQRGTSGRTTAADLEFTGRQTRTAEPVSTAKKPKPSAAKPSPVRAEKSKSAPGEGIWKTWRTPIGCGAAAVVLAALAVVGALRPGVDDGNRAFVDNSATDEVKAAADHALQTLYAYEAGTLDKAKWKADVATVLTPEMAGKFEQFLDTTVDTIKQTQTNTQVTTDPTGVTLLTDDRAELLVNLNVVTVKDGKPSPFVSGPILLRMQKVDGHWLASEIADK</sequence>
<dbReference type="KEGG" id="nhu:H0264_08850"/>
<dbReference type="PANTHER" id="PTHR37042">
    <property type="entry name" value="OUTER MEMBRANE PROTEIN RV1973"/>
    <property type="match status" value="1"/>
</dbReference>
<evidence type="ECO:0008006" key="6">
    <source>
        <dbReference type="Google" id="ProtNLM"/>
    </source>
</evidence>
<accession>A0A7D6ZPR5</accession>
<keyword evidence="5" id="KW-1185">Reference proteome</keyword>
<proteinExistence type="predicted"/>
<comment type="subcellular location">
    <subcellularLocation>
        <location evidence="1">Membrane</location>
    </subcellularLocation>
</comment>
<evidence type="ECO:0000256" key="1">
    <source>
        <dbReference type="ARBA" id="ARBA00004370"/>
    </source>
</evidence>
<keyword evidence="2" id="KW-0472">Membrane</keyword>